<evidence type="ECO:0000256" key="4">
    <source>
        <dbReference type="ARBA" id="ARBA00022833"/>
    </source>
</evidence>
<dbReference type="GO" id="GO:0008270">
    <property type="term" value="F:zinc ion binding"/>
    <property type="evidence" value="ECO:0007669"/>
    <property type="project" value="UniProtKB-KW"/>
</dbReference>
<keyword evidence="8" id="KW-1185">Reference proteome</keyword>
<dbReference type="InterPro" id="IPR036236">
    <property type="entry name" value="Znf_C2H2_sf"/>
</dbReference>
<keyword evidence="3 5" id="KW-0863">Zinc-finger</keyword>
<reference evidence="7 8" key="1">
    <citation type="submission" date="2019-03" db="EMBL/GenBank/DDBJ databases">
        <title>First draft genome of Liparis tanakae, snailfish: a comprehensive survey of snailfish specific genes.</title>
        <authorList>
            <person name="Kim W."/>
            <person name="Song I."/>
            <person name="Jeong J.-H."/>
            <person name="Kim D."/>
            <person name="Kim S."/>
            <person name="Ryu S."/>
            <person name="Song J.Y."/>
            <person name="Lee S.K."/>
        </authorList>
    </citation>
    <scope>NUCLEOTIDE SEQUENCE [LARGE SCALE GENOMIC DNA]</scope>
    <source>
        <tissue evidence="7">Muscle</tissue>
    </source>
</reference>
<evidence type="ECO:0000259" key="6">
    <source>
        <dbReference type="PROSITE" id="PS50157"/>
    </source>
</evidence>
<evidence type="ECO:0000256" key="5">
    <source>
        <dbReference type="PROSITE-ProRule" id="PRU00042"/>
    </source>
</evidence>
<evidence type="ECO:0000256" key="3">
    <source>
        <dbReference type="ARBA" id="ARBA00022771"/>
    </source>
</evidence>
<dbReference type="FunFam" id="3.30.160.60:FF:000100">
    <property type="entry name" value="Zinc finger 45-like"/>
    <property type="match status" value="1"/>
</dbReference>
<dbReference type="EMBL" id="SRLO01000067">
    <property type="protein sequence ID" value="TNN79183.1"/>
    <property type="molecule type" value="Genomic_DNA"/>
</dbReference>
<name>A0A4Z2IPS7_9TELE</name>
<sequence length="83" mass="9519">MEPFFGFCVCTAKTKTSTSRKMHSGMKTYGCELCGKSFLDSLRLRMHLLSHSELRVPVPRGFLEKLCFLKRIGHNKISRPRSV</sequence>
<keyword evidence="1" id="KW-0479">Metal-binding</keyword>
<dbReference type="PROSITE" id="PS00028">
    <property type="entry name" value="ZINC_FINGER_C2H2_1"/>
    <property type="match status" value="1"/>
</dbReference>
<dbReference type="AlphaFoldDB" id="A0A4Z2IPS7"/>
<evidence type="ECO:0000313" key="7">
    <source>
        <dbReference type="EMBL" id="TNN79183.1"/>
    </source>
</evidence>
<evidence type="ECO:0000313" key="8">
    <source>
        <dbReference type="Proteomes" id="UP000314294"/>
    </source>
</evidence>
<accession>A0A4Z2IPS7</accession>
<evidence type="ECO:0000256" key="1">
    <source>
        <dbReference type="ARBA" id="ARBA00022723"/>
    </source>
</evidence>
<dbReference type="PROSITE" id="PS50157">
    <property type="entry name" value="ZINC_FINGER_C2H2_2"/>
    <property type="match status" value="1"/>
</dbReference>
<keyword evidence="4" id="KW-0862">Zinc</keyword>
<keyword evidence="2" id="KW-0677">Repeat</keyword>
<evidence type="ECO:0000256" key="2">
    <source>
        <dbReference type="ARBA" id="ARBA00022737"/>
    </source>
</evidence>
<comment type="caution">
    <text evidence="7">The sequence shown here is derived from an EMBL/GenBank/DDBJ whole genome shotgun (WGS) entry which is preliminary data.</text>
</comment>
<gene>
    <name evidence="7" type="primary">zbtb16a_4</name>
    <name evidence="7" type="ORF">EYF80_010631</name>
</gene>
<dbReference type="Gene3D" id="3.30.160.60">
    <property type="entry name" value="Classic Zinc Finger"/>
    <property type="match status" value="1"/>
</dbReference>
<dbReference type="InterPro" id="IPR013087">
    <property type="entry name" value="Znf_C2H2_type"/>
</dbReference>
<organism evidence="7 8">
    <name type="scientific">Liparis tanakae</name>
    <name type="common">Tanaka's snailfish</name>
    <dbReference type="NCBI Taxonomy" id="230148"/>
    <lineage>
        <taxon>Eukaryota</taxon>
        <taxon>Metazoa</taxon>
        <taxon>Chordata</taxon>
        <taxon>Craniata</taxon>
        <taxon>Vertebrata</taxon>
        <taxon>Euteleostomi</taxon>
        <taxon>Actinopterygii</taxon>
        <taxon>Neopterygii</taxon>
        <taxon>Teleostei</taxon>
        <taxon>Neoteleostei</taxon>
        <taxon>Acanthomorphata</taxon>
        <taxon>Eupercaria</taxon>
        <taxon>Perciformes</taxon>
        <taxon>Cottioidei</taxon>
        <taxon>Cottales</taxon>
        <taxon>Liparidae</taxon>
        <taxon>Liparis</taxon>
    </lineage>
</organism>
<protein>
    <submittedName>
        <fullName evidence="7">Zinc finger and BTB domain-containing protein 16-A</fullName>
    </submittedName>
</protein>
<dbReference type="Proteomes" id="UP000314294">
    <property type="component" value="Unassembled WGS sequence"/>
</dbReference>
<dbReference type="SUPFAM" id="SSF57667">
    <property type="entry name" value="beta-beta-alpha zinc fingers"/>
    <property type="match status" value="1"/>
</dbReference>
<feature type="domain" description="C2H2-type" evidence="6">
    <location>
        <begin position="29"/>
        <end position="56"/>
    </location>
</feature>
<proteinExistence type="predicted"/>